<reference evidence="7 8" key="1">
    <citation type="journal article" date="2015" name="Phytopathology">
        <title>Genomes of Candidatus Liberibacter solanacearum haplotype A from New Zealand and the USA suggest significant genome plasticity in the species.</title>
        <authorList>
            <person name="Thompson S.M."/>
            <person name="Johnson C.P."/>
            <person name="Lu A.Y."/>
            <person name="Frampton R.A."/>
            <person name="Sullivan K.L."/>
            <person name="Fiers M.W."/>
            <person name="Crowhurst R.N."/>
            <person name="Pitman A.R."/>
            <person name="Scott I."/>
            <person name="Gudmestad N.C."/>
            <person name="Smith G.R."/>
        </authorList>
    </citation>
    <scope>NUCLEOTIDE SEQUENCE [LARGE SCALE GENOMIC DNA]</scope>
    <source>
        <strain evidence="7 8">LsoNZ1</strain>
    </source>
</reference>
<organism evidence="7 8">
    <name type="scientific">Candidatus Liberibacter solanacearum</name>
    <dbReference type="NCBI Taxonomy" id="556287"/>
    <lineage>
        <taxon>Bacteria</taxon>
        <taxon>Pseudomonadati</taxon>
        <taxon>Pseudomonadota</taxon>
        <taxon>Alphaproteobacteria</taxon>
        <taxon>Hyphomicrobiales</taxon>
        <taxon>Rhizobiaceae</taxon>
        <taxon>Liberibacter</taxon>
    </lineage>
</organism>
<accession>A0A0F4VJR3</accession>
<dbReference type="Gene3D" id="1.10.8.590">
    <property type="match status" value="1"/>
</dbReference>
<keyword evidence="5" id="KW-0963">Cytoplasm</keyword>
<dbReference type="Gene3D" id="3.40.1280.10">
    <property type="match status" value="1"/>
</dbReference>
<name>A0A0F4VJR3_9HYPH</name>
<evidence type="ECO:0000256" key="3">
    <source>
        <dbReference type="ARBA" id="ARBA00022679"/>
    </source>
</evidence>
<sequence length="303" mass="34381">MNLVVVVLCFAWKIDKKMGGIEELYRFFTRESIFMAVHMQKLQNSTKSPIIVLVDPQLGENIGMVARAMLNFNLTQLRLVNPRDGWPSDKARSSSANADHVIDSVRVFSSLKEAISDLNFVYATTARSRDNFKSVFAPKEAAIVLNERIHSGQNVGLIFGCERSGLTNEEIALSNAIISFPVNPNFSSLNIAQAVLVMAWEWMENSVVVPKKNVKESDIPATRGELLSFLDYTENSLAERGYFRPEERKKKMLDDLRSVFIRLELMRQEIFLLRGVISTLDRFSRESPRGSRVVPQKKPNNHN</sequence>
<proteinExistence type="inferred from homology"/>
<dbReference type="EMBL" id="JMTK01000002">
    <property type="protein sequence ID" value="KJZ81738.1"/>
    <property type="molecule type" value="Genomic_DNA"/>
</dbReference>
<comment type="caution">
    <text evidence="7">The sequence shown here is derived from an EMBL/GenBank/DDBJ whole genome shotgun (WGS) entry which is preliminary data.</text>
</comment>
<keyword evidence="3 7" id="KW-0808">Transferase</keyword>
<keyword evidence="5" id="KW-0819">tRNA processing</keyword>
<keyword evidence="2 5" id="KW-0489">Methyltransferase</keyword>
<feature type="domain" description="tRNA/rRNA methyltransferase SpoU type" evidence="6">
    <location>
        <begin position="50"/>
        <end position="199"/>
    </location>
</feature>
<comment type="catalytic activity">
    <reaction evidence="5">
        <text>uridine(32) in tRNA + S-adenosyl-L-methionine = 2'-O-methyluridine(32) in tRNA + S-adenosyl-L-homocysteine + H(+)</text>
        <dbReference type="Rhea" id="RHEA:42936"/>
        <dbReference type="Rhea" id="RHEA-COMP:10107"/>
        <dbReference type="Rhea" id="RHEA-COMP:10290"/>
        <dbReference type="ChEBI" id="CHEBI:15378"/>
        <dbReference type="ChEBI" id="CHEBI:57856"/>
        <dbReference type="ChEBI" id="CHEBI:59789"/>
        <dbReference type="ChEBI" id="CHEBI:65315"/>
        <dbReference type="ChEBI" id="CHEBI:74478"/>
        <dbReference type="EC" id="2.1.1.200"/>
    </reaction>
</comment>
<dbReference type="InterPro" id="IPR001537">
    <property type="entry name" value="SpoU_MeTrfase"/>
</dbReference>
<evidence type="ECO:0000256" key="5">
    <source>
        <dbReference type="RuleBase" id="RU362024"/>
    </source>
</evidence>
<dbReference type="EC" id="2.1.1.200" evidence="5"/>
<dbReference type="CDD" id="cd18093">
    <property type="entry name" value="SpoU-like_TrmJ"/>
    <property type="match status" value="1"/>
</dbReference>
<keyword evidence="8" id="KW-1185">Reference proteome</keyword>
<dbReference type="PANTHER" id="PTHR42786">
    <property type="entry name" value="TRNA/RRNA METHYLTRANSFERASE"/>
    <property type="match status" value="1"/>
</dbReference>
<dbReference type="GO" id="GO:0003723">
    <property type="term" value="F:RNA binding"/>
    <property type="evidence" value="ECO:0007669"/>
    <property type="project" value="InterPro"/>
</dbReference>
<dbReference type="PATRIC" id="fig|556287.9.peg.482"/>
<dbReference type="GO" id="GO:0106339">
    <property type="term" value="F:tRNA (cytidine(32)-2'-O)-methyltransferase activity"/>
    <property type="evidence" value="ECO:0007669"/>
    <property type="project" value="RHEA"/>
</dbReference>
<evidence type="ECO:0000256" key="2">
    <source>
        <dbReference type="ARBA" id="ARBA00022603"/>
    </source>
</evidence>
<dbReference type="GO" id="GO:0002128">
    <property type="term" value="P:tRNA nucleoside ribose methylation"/>
    <property type="evidence" value="ECO:0007669"/>
    <property type="project" value="TreeGrafter"/>
</dbReference>
<dbReference type="InterPro" id="IPR029028">
    <property type="entry name" value="Alpha/beta_knot_MTases"/>
</dbReference>
<dbReference type="InterPro" id="IPR004384">
    <property type="entry name" value="RNA_MeTrfase_TrmJ/LasT"/>
</dbReference>
<comment type="catalytic activity">
    <reaction evidence="5">
        <text>cytidine(32) in tRNA + S-adenosyl-L-methionine = 2'-O-methylcytidine(32) in tRNA + S-adenosyl-L-homocysteine + H(+)</text>
        <dbReference type="Rhea" id="RHEA:42932"/>
        <dbReference type="Rhea" id="RHEA-COMP:10288"/>
        <dbReference type="Rhea" id="RHEA-COMP:10289"/>
        <dbReference type="ChEBI" id="CHEBI:15378"/>
        <dbReference type="ChEBI" id="CHEBI:57856"/>
        <dbReference type="ChEBI" id="CHEBI:59789"/>
        <dbReference type="ChEBI" id="CHEBI:74495"/>
        <dbReference type="ChEBI" id="CHEBI:82748"/>
        <dbReference type="EC" id="2.1.1.200"/>
    </reaction>
</comment>
<comment type="subunit">
    <text evidence="5">Homodimer.</text>
</comment>
<dbReference type="GO" id="GO:0160206">
    <property type="term" value="F:tRNA (cytidine(32)/uridine(32)-2'-O)-methyltransferase activity"/>
    <property type="evidence" value="ECO:0007669"/>
    <property type="project" value="UniProtKB-EC"/>
</dbReference>
<dbReference type="InterPro" id="IPR029026">
    <property type="entry name" value="tRNA_m1G_MTases_N"/>
</dbReference>
<comment type="subcellular location">
    <subcellularLocation>
        <location evidence="5">Cytoplasm</location>
    </subcellularLocation>
</comment>
<comment type="similarity">
    <text evidence="1">Belongs to the class IV-like SAM-binding methyltransferase superfamily. RNA methyltransferase TrmH family.</text>
</comment>
<evidence type="ECO:0000313" key="8">
    <source>
        <dbReference type="Proteomes" id="UP000033731"/>
    </source>
</evidence>
<evidence type="ECO:0000313" key="7">
    <source>
        <dbReference type="EMBL" id="KJZ81738.1"/>
    </source>
</evidence>
<evidence type="ECO:0000259" key="6">
    <source>
        <dbReference type="Pfam" id="PF00588"/>
    </source>
</evidence>
<gene>
    <name evidence="5" type="primary">trmJ</name>
    <name evidence="7" type="ORF">DJ66_0460</name>
</gene>
<protein>
    <recommendedName>
        <fullName evidence="5">tRNA (cytidine/uridine-2'-O-)-methyltransferase TrmJ</fullName>
        <ecNumber evidence="5">2.1.1.200</ecNumber>
    </recommendedName>
    <alternativeName>
        <fullName evidence="5">tRNA (cytidine(32)/uridine(32)-2'-O)-methyltransferase</fullName>
    </alternativeName>
    <alternativeName>
        <fullName evidence="5">tRNA Cm32/Um32 methyltransferase</fullName>
    </alternativeName>
</protein>
<keyword evidence="4 5" id="KW-0949">S-adenosyl-L-methionine</keyword>
<dbReference type="AlphaFoldDB" id="A0A0F4VJR3"/>
<evidence type="ECO:0000256" key="4">
    <source>
        <dbReference type="ARBA" id="ARBA00022691"/>
    </source>
</evidence>
<dbReference type="PANTHER" id="PTHR42786:SF7">
    <property type="entry name" value="TRNA_RRNA METHYLTRANSFERASE SPOU TYPE DOMAIN-CONTAINING PROTEIN"/>
    <property type="match status" value="1"/>
</dbReference>
<comment type="function">
    <text evidence="5">Catalyzes the formation of 2'O-methylated cytidine (Cm32) or 2'O-methylated uridine (Um32) at position 32 in tRNA.</text>
</comment>
<dbReference type="SUPFAM" id="SSF75217">
    <property type="entry name" value="alpha/beta knot"/>
    <property type="match status" value="1"/>
</dbReference>
<dbReference type="GO" id="GO:0005829">
    <property type="term" value="C:cytosol"/>
    <property type="evidence" value="ECO:0007669"/>
    <property type="project" value="TreeGrafter"/>
</dbReference>
<dbReference type="Proteomes" id="UP000033731">
    <property type="component" value="Unassembled WGS sequence"/>
</dbReference>
<dbReference type="Pfam" id="PF00588">
    <property type="entry name" value="SpoU_methylase"/>
    <property type="match status" value="1"/>
</dbReference>
<evidence type="ECO:0000256" key="1">
    <source>
        <dbReference type="ARBA" id="ARBA00007228"/>
    </source>
</evidence>
<dbReference type="NCBIfam" id="TIGR00050">
    <property type="entry name" value="rRNA_methyl_1"/>
    <property type="match status" value="1"/>
</dbReference>